<dbReference type="Gene3D" id="3.40.50.1820">
    <property type="entry name" value="alpha/beta hydrolase"/>
    <property type="match status" value="1"/>
</dbReference>
<dbReference type="PROSITE" id="PS51257">
    <property type="entry name" value="PROKAR_LIPOPROTEIN"/>
    <property type="match status" value="1"/>
</dbReference>
<evidence type="ECO:0000259" key="2">
    <source>
        <dbReference type="Pfam" id="PF00326"/>
    </source>
</evidence>
<keyword evidence="5" id="KW-1185">Reference proteome</keyword>
<feature type="chain" id="PRO_5011566205" evidence="1">
    <location>
        <begin position="23"/>
        <end position="707"/>
    </location>
</feature>
<dbReference type="InterPro" id="IPR029058">
    <property type="entry name" value="AB_hydrolase_fold"/>
</dbReference>
<evidence type="ECO:0000313" key="5">
    <source>
        <dbReference type="Proteomes" id="UP000199514"/>
    </source>
</evidence>
<sequence>MMNKITLGALLALGCVSLEATAQTKTLSIEDAMLNPQLAPANLRQLQWIKASDAFSYAAPFGKTEYLLKGTAASTHRDTLAKASALPNAPKRLPFFSWISEQKAWYAAGNDYYYYDVASQKATVFSTLPDDADNADVAENNQYIAYTRAQNLFVAIGTEQIQVTNEPNKAIVNGQAAHRNEFGITKGTFWSPKANLLAFYRLDQTMVTDYPLVNTTPIPAEANLIKYPMAGDKSHHATVGVFDLKKKTTVFLQTGEPAEQYLTNITWSPDEKSIYIAVLNRDQNHLKLNQYDVATGKFLKTLFEEKHDKYVEPEHELLFLPNNANQFIWQSDRDGFSHLYLYNTDGKQLKQLTKGNFEVTATLGFDAKGEKLFLQTTGNQGLDRHLASVTVSGKFAQLTQTSGTHNVSVSEKSNFVLDNFSNLSTPRRISVLASSGKEQSLLLEAANPLKDFTLGKIEFVTLQAQDGTPLNARLITPPNLEAGKKYKAVVYVYGGPHAQLVTNNWLGGANLWMHYMAQQGYVMFTIDNRGSEHRGRAFEQATFRQLGTAEMADQLAGLKYLKNLAFVDSSRVGVHGWSFGGFMTTSLMTRTPNAFKVGVAGGPVIDWRMYEIMYTERYMDTPATNEQGYKTNNLLEYVPNLKGKLMLIHGTDDDVVVWQHSLKYVQKAVETGKLIDYFVYPGHKHNVQGRDRLHLMRKITQYFEDYL</sequence>
<keyword evidence="1" id="KW-0732">Signal</keyword>
<evidence type="ECO:0000256" key="1">
    <source>
        <dbReference type="SAM" id="SignalP"/>
    </source>
</evidence>
<evidence type="ECO:0000259" key="3">
    <source>
        <dbReference type="Pfam" id="PF00930"/>
    </source>
</evidence>
<proteinExistence type="predicted"/>
<reference evidence="4 5" key="1">
    <citation type="submission" date="2016-10" db="EMBL/GenBank/DDBJ databases">
        <authorList>
            <person name="de Groot N.N."/>
        </authorList>
    </citation>
    <scope>NUCLEOTIDE SEQUENCE [LARGE SCALE GENOMIC DNA]</scope>
    <source>
        <strain evidence="4 5">DSM 6793</strain>
    </source>
</reference>
<dbReference type="Pfam" id="PF00930">
    <property type="entry name" value="DPPIV_N"/>
    <property type="match status" value="1"/>
</dbReference>
<accession>A0A1I1JS19</accession>
<dbReference type="EMBL" id="FOLE01000006">
    <property type="protein sequence ID" value="SFC51021.1"/>
    <property type="molecule type" value="Genomic_DNA"/>
</dbReference>
<dbReference type="GO" id="GO:0006508">
    <property type="term" value="P:proteolysis"/>
    <property type="evidence" value="ECO:0007669"/>
    <property type="project" value="InterPro"/>
</dbReference>
<protein>
    <submittedName>
        <fullName evidence="4">Dipeptidyl-peptidase-4</fullName>
    </submittedName>
</protein>
<dbReference type="STRING" id="927664.SAMN05421780_10668"/>
<dbReference type="PANTHER" id="PTHR11731:SF193">
    <property type="entry name" value="DIPEPTIDYL PEPTIDASE 9"/>
    <property type="match status" value="1"/>
</dbReference>
<feature type="signal peptide" evidence="1">
    <location>
        <begin position="1"/>
        <end position="22"/>
    </location>
</feature>
<dbReference type="SUPFAM" id="SSF82171">
    <property type="entry name" value="DPP6 N-terminal domain-like"/>
    <property type="match status" value="1"/>
</dbReference>
<dbReference type="Proteomes" id="UP000199514">
    <property type="component" value="Unassembled WGS sequence"/>
</dbReference>
<dbReference type="AlphaFoldDB" id="A0A1I1JS19"/>
<dbReference type="InterPro" id="IPR050278">
    <property type="entry name" value="Serine_Prot_S9B/DPPIV"/>
</dbReference>
<dbReference type="GO" id="GO:0008239">
    <property type="term" value="F:dipeptidyl-peptidase activity"/>
    <property type="evidence" value="ECO:0007669"/>
    <property type="project" value="TreeGrafter"/>
</dbReference>
<organism evidence="4 5">
    <name type="scientific">Flexibacter flexilis DSM 6793</name>
    <dbReference type="NCBI Taxonomy" id="927664"/>
    <lineage>
        <taxon>Bacteria</taxon>
        <taxon>Pseudomonadati</taxon>
        <taxon>Bacteroidota</taxon>
        <taxon>Cytophagia</taxon>
        <taxon>Cytophagales</taxon>
        <taxon>Flexibacteraceae</taxon>
        <taxon>Flexibacter</taxon>
    </lineage>
</organism>
<dbReference type="Gene3D" id="2.140.10.30">
    <property type="entry name" value="Dipeptidylpeptidase IV, N-terminal domain"/>
    <property type="match status" value="1"/>
</dbReference>
<dbReference type="Pfam" id="PF00326">
    <property type="entry name" value="Peptidase_S9"/>
    <property type="match status" value="1"/>
</dbReference>
<name>A0A1I1JS19_9BACT</name>
<dbReference type="PANTHER" id="PTHR11731">
    <property type="entry name" value="PROTEASE FAMILY S9B,C DIPEPTIDYL-PEPTIDASE IV-RELATED"/>
    <property type="match status" value="1"/>
</dbReference>
<dbReference type="SUPFAM" id="SSF53474">
    <property type="entry name" value="alpha/beta-Hydrolases"/>
    <property type="match status" value="1"/>
</dbReference>
<gene>
    <name evidence="4" type="ORF">SAMN05421780_10668</name>
</gene>
<dbReference type="RefSeq" id="WP_221405382.1">
    <property type="nucleotide sequence ID" value="NZ_FOLE01000006.1"/>
</dbReference>
<dbReference type="GO" id="GO:0008236">
    <property type="term" value="F:serine-type peptidase activity"/>
    <property type="evidence" value="ECO:0007669"/>
    <property type="project" value="InterPro"/>
</dbReference>
<feature type="domain" description="Dipeptidylpeptidase IV N-terminal" evidence="3">
    <location>
        <begin position="106"/>
        <end position="426"/>
    </location>
</feature>
<dbReference type="InterPro" id="IPR002469">
    <property type="entry name" value="Peptidase_S9B_N"/>
</dbReference>
<feature type="domain" description="Peptidase S9 prolyl oligopeptidase catalytic" evidence="2">
    <location>
        <begin position="513"/>
        <end position="707"/>
    </location>
</feature>
<evidence type="ECO:0000313" key="4">
    <source>
        <dbReference type="EMBL" id="SFC51021.1"/>
    </source>
</evidence>
<dbReference type="InterPro" id="IPR001375">
    <property type="entry name" value="Peptidase_S9_cat"/>
</dbReference>